<dbReference type="CDD" id="cd00033">
    <property type="entry name" value="CCP"/>
    <property type="match status" value="1"/>
</dbReference>
<accession>A0ABY7G142</accession>
<evidence type="ECO:0000256" key="1">
    <source>
        <dbReference type="ARBA" id="ARBA00023157"/>
    </source>
</evidence>
<sequence>MGSCGTPTSISGGVIITSEPYANASYAVYQCNSGYVMSGESYIECLNGVWGTTLPSCTLQDYNNLYNYITENHDGRNVRRDGTLGIAVLLLQSPEKPQRRCNTFPRRFEYDEDGRRYHVDDYGYRCYYPHKGKHSSKVAVDVTSETHSSPRQTFVNAVSDVMYEKRGVPAKEVQAWKPHANPVRNINTSTK</sequence>
<keyword evidence="2" id="KW-0768">Sushi</keyword>
<dbReference type="Gene3D" id="2.10.70.10">
    <property type="entry name" value="Complement Module, domain 1"/>
    <property type="match status" value="1"/>
</dbReference>
<organism evidence="4 5">
    <name type="scientific">Mya arenaria</name>
    <name type="common">Soft-shell clam</name>
    <dbReference type="NCBI Taxonomy" id="6604"/>
    <lineage>
        <taxon>Eukaryota</taxon>
        <taxon>Metazoa</taxon>
        <taxon>Spiralia</taxon>
        <taxon>Lophotrochozoa</taxon>
        <taxon>Mollusca</taxon>
        <taxon>Bivalvia</taxon>
        <taxon>Autobranchia</taxon>
        <taxon>Heteroconchia</taxon>
        <taxon>Euheterodonta</taxon>
        <taxon>Imparidentia</taxon>
        <taxon>Neoheterodontei</taxon>
        <taxon>Myida</taxon>
        <taxon>Myoidea</taxon>
        <taxon>Myidae</taxon>
        <taxon>Mya</taxon>
    </lineage>
</organism>
<dbReference type="InterPro" id="IPR035976">
    <property type="entry name" value="Sushi/SCR/CCP_sf"/>
</dbReference>
<feature type="domain" description="Sushi" evidence="3">
    <location>
        <begin position="2"/>
        <end position="59"/>
    </location>
</feature>
<keyword evidence="1" id="KW-1015">Disulfide bond</keyword>
<comment type="caution">
    <text evidence="2">Lacks conserved residue(s) required for the propagation of feature annotation.</text>
</comment>
<proteinExistence type="predicted"/>
<reference evidence="4" key="1">
    <citation type="submission" date="2022-11" db="EMBL/GenBank/DDBJ databases">
        <title>Centuries of genome instability and evolution in soft-shell clam transmissible cancer (bioRxiv).</title>
        <authorList>
            <person name="Hart S.F.M."/>
            <person name="Yonemitsu M.A."/>
            <person name="Giersch R.M."/>
            <person name="Beal B.F."/>
            <person name="Arriagada G."/>
            <person name="Davis B.W."/>
            <person name="Ostrander E.A."/>
            <person name="Goff S.P."/>
            <person name="Metzger M.J."/>
        </authorList>
    </citation>
    <scope>NUCLEOTIDE SEQUENCE</scope>
    <source>
        <strain evidence="4">MELC-2E11</strain>
        <tissue evidence="4">Siphon/mantle</tissue>
    </source>
</reference>
<evidence type="ECO:0000256" key="2">
    <source>
        <dbReference type="PROSITE-ProRule" id="PRU00302"/>
    </source>
</evidence>
<dbReference type="SUPFAM" id="SSF57535">
    <property type="entry name" value="Complement control module/SCR domain"/>
    <property type="match status" value="1"/>
</dbReference>
<evidence type="ECO:0000313" key="4">
    <source>
        <dbReference type="EMBL" id="WAR26791.1"/>
    </source>
</evidence>
<evidence type="ECO:0000259" key="3">
    <source>
        <dbReference type="PROSITE" id="PS50923"/>
    </source>
</evidence>
<keyword evidence="5" id="KW-1185">Reference proteome</keyword>
<protein>
    <recommendedName>
        <fullName evidence="3">Sushi domain-containing protein</fullName>
    </recommendedName>
</protein>
<name>A0ABY7G142_MYAAR</name>
<dbReference type="Proteomes" id="UP001164746">
    <property type="component" value="Chromosome 14"/>
</dbReference>
<dbReference type="PROSITE" id="PS50923">
    <property type="entry name" value="SUSHI"/>
    <property type="match status" value="1"/>
</dbReference>
<dbReference type="InterPro" id="IPR000436">
    <property type="entry name" value="Sushi_SCR_CCP_dom"/>
</dbReference>
<evidence type="ECO:0000313" key="5">
    <source>
        <dbReference type="Proteomes" id="UP001164746"/>
    </source>
</evidence>
<dbReference type="SMART" id="SM00032">
    <property type="entry name" value="CCP"/>
    <property type="match status" value="1"/>
</dbReference>
<gene>
    <name evidence="4" type="ORF">MAR_012495</name>
</gene>
<dbReference type="Pfam" id="PF00084">
    <property type="entry name" value="Sushi"/>
    <property type="match status" value="1"/>
</dbReference>
<dbReference type="EMBL" id="CP111025">
    <property type="protein sequence ID" value="WAR26791.1"/>
    <property type="molecule type" value="Genomic_DNA"/>
</dbReference>